<name>A0ABM0JMK6_APLCA</name>
<evidence type="ECO:0000256" key="3">
    <source>
        <dbReference type="ARBA" id="ARBA00022723"/>
    </source>
</evidence>
<evidence type="ECO:0000256" key="5">
    <source>
        <dbReference type="ARBA" id="ARBA00022833"/>
    </source>
</evidence>
<evidence type="ECO:0000259" key="10">
    <source>
        <dbReference type="PROSITE" id="PS50199"/>
    </source>
</evidence>
<evidence type="ECO:0000313" key="13">
    <source>
        <dbReference type="RefSeq" id="XP_005097210.2"/>
    </source>
</evidence>
<evidence type="ECO:0000256" key="1">
    <source>
        <dbReference type="ARBA" id="ARBA00004123"/>
    </source>
</evidence>
<keyword evidence="5" id="KW-0862">Zinc</keyword>
<comment type="similarity">
    <text evidence="2">Belongs to the MDM2/MDM4 family.</text>
</comment>
<dbReference type="SUPFAM" id="SSF47592">
    <property type="entry name" value="SWIB/MDM2 domain"/>
    <property type="match status" value="1"/>
</dbReference>
<dbReference type="InterPro" id="IPR036443">
    <property type="entry name" value="Znf_RanBP2_sf"/>
</dbReference>
<dbReference type="CDD" id="cd10566">
    <property type="entry name" value="MDM2_like"/>
    <property type="match status" value="1"/>
</dbReference>
<evidence type="ECO:0000259" key="11">
    <source>
        <dbReference type="PROSITE" id="PS51925"/>
    </source>
</evidence>
<feature type="compositionally biased region" description="Basic and acidic residues" evidence="8">
    <location>
        <begin position="313"/>
        <end position="326"/>
    </location>
</feature>
<feature type="region of interest" description="Disordered" evidence="8">
    <location>
        <begin position="606"/>
        <end position="658"/>
    </location>
</feature>
<feature type="compositionally biased region" description="Polar residues" evidence="8">
    <location>
        <begin position="226"/>
        <end position="240"/>
    </location>
</feature>
<keyword evidence="12" id="KW-1185">Reference proteome</keyword>
<keyword evidence="6" id="KW-0539">Nucleus</keyword>
<evidence type="ECO:0000259" key="9">
    <source>
        <dbReference type="PROSITE" id="PS50089"/>
    </source>
</evidence>
<comment type="subcellular location">
    <subcellularLocation>
        <location evidence="1">Nucleus</location>
    </subcellularLocation>
</comment>
<reference evidence="13" key="1">
    <citation type="submission" date="2025-08" db="UniProtKB">
        <authorList>
            <consortium name="RefSeq"/>
        </authorList>
    </citation>
    <scope>IDENTIFICATION</scope>
</reference>
<dbReference type="PROSITE" id="PS51925">
    <property type="entry name" value="SWIB_MDM2"/>
    <property type="match status" value="1"/>
</dbReference>
<dbReference type="PANTHER" id="PTHR46858:SF5">
    <property type="entry name" value="E3 UBIQUITIN-PROTEIN LIGASE APD1-RELATED"/>
    <property type="match status" value="1"/>
</dbReference>
<dbReference type="InterPro" id="IPR016495">
    <property type="entry name" value="p53_neg-reg_MDM_2/4"/>
</dbReference>
<evidence type="ECO:0000256" key="4">
    <source>
        <dbReference type="ARBA" id="ARBA00022771"/>
    </source>
</evidence>
<evidence type="ECO:0000256" key="6">
    <source>
        <dbReference type="ARBA" id="ARBA00023242"/>
    </source>
</evidence>
<feature type="compositionally biased region" description="Low complexity" evidence="8">
    <location>
        <begin position="241"/>
        <end position="280"/>
    </location>
</feature>
<feature type="domain" description="RING-type" evidence="9">
    <location>
        <begin position="663"/>
        <end position="704"/>
    </location>
</feature>
<dbReference type="Gene3D" id="3.30.40.10">
    <property type="entry name" value="Zinc/RING finger domain, C3HC4 (zinc finger)"/>
    <property type="match status" value="1"/>
</dbReference>
<feature type="region of interest" description="Disordered" evidence="8">
    <location>
        <begin position="566"/>
        <end position="585"/>
    </location>
</feature>
<feature type="compositionally biased region" description="Low complexity" evidence="8">
    <location>
        <begin position="329"/>
        <end position="344"/>
    </location>
</feature>
<protein>
    <submittedName>
        <fullName evidence="13">E3 ubiquitin-protein ligase Mdm2 isoform X1</fullName>
    </submittedName>
</protein>
<dbReference type="InterPro" id="IPR001841">
    <property type="entry name" value="Znf_RING"/>
</dbReference>
<dbReference type="Gene3D" id="1.10.245.10">
    <property type="entry name" value="SWIB/MDM2 domain"/>
    <property type="match status" value="1"/>
</dbReference>
<dbReference type="InterPro" id="IPR036885">
    <property type="entry name" value="SWIB_MDM2_dom_sf"/>
</dbReference>
<gene>
    <name evidence="13" type="primary">LOC101859702</name>
</gene>
<dbReference type="RefSeq" id="XP_005097210.2">
    <property type="nucleotide sequence ID" value="XM_005097153.3"/>
</dbReference>
<feature type="compositionally biased region" description="Basic and acidic residues" evidence="8">
    <location>
        <begin position="614"/>
        <end position="645"/>
    </location>
</feature>
<dbReference type="PANTHER" id="PTHR46858">
    <property type="entry name" value="OS05G0521000 PROTEIN"/>
    <property type="match status" value="1"/>
</dbReference>
<accession>A0ABM0JMK6</accession>
<evidence type="ECO:0000313" key="12">
    <source>
        <dbReference type="Proteomes" id="UP000694888"/>
    </source>
</evidence>
<evidence type="ECO:0000256" key="2">
    <source>
        <dbReference type="ARBA" id="ARBA00005803"/>
    </source>
</evidence>
<feature type="region of interest" description="Disordered" evidence="8">
    <location>
        <begin position="390"/>
        <end position="445"/>
    </location>
</feature>
<dbReference type="InterPro" id="IPR001876">
    <property type="entry name" value="Znf_RanBP2"/>
</dbReference>
<feature type="domain" description="DM2" evidence="11">
    <location>
        <begin position="78"/>
        <end position="158"/>
    </location>
</feature>
<keyword evidence="4 7" id="KW-0863">Zinc-finger</keyword>
<sequence>METGRASIPEGSAQPLIDGGSPSVSRIQVQSPLSTTVTVAAAHTSSLPSSCGSSDTVPTTTPTTQYVLEEKTTTVRVPMLRPRPALLKVLQLAGGIGETYTLKEIIGLVQEYIQERKLYDENNPHMVYCGADLLGEALRVQQFSVMEALGLFHRNCSLEPDSCIRIRRQLVTRAVTVPASDASSSGTALFSTAGLPASANTSLSSSLSSTSASGCSSVLSQLPTSGASNIPTEQVSCTPESSGSLSSSLPSSGSQASSQKSSSSPQSVSSSTTVLTGATSPSVVVKQSELDAHLHTKEGDQVVTSTDSSSDGDENKRKDRKRKSDENQVPSGSVPRRRSTSVSVKCDEIDGGSGPWQCEVMVETSAAGSALSPQDDTVVVEYESDAFSVEYEVESSSEHEQQPPSQDAQGSGTSRDRGCSESDVSSSTSGTLRCSHTHHVSETEADMQTPLEEMFVVIVESRVKMNGSCTMKAILVVCKESDVEYLADYSDSDFGSDAELSDADKWFCKHCSIKNPPFQRNCAGCWSVRPDWLPVKGKVTRCEEKTDESCASASCDAVLSQESGLGSSKSTMEADQDNDLKSAVSNVATPVKDSVVSPVKKRKYSSCLETSDSQEDKKRPLSRPKLEGKEACSRKSESSTDEHVKAKGKKKASSSLPNPADPCVVCLSRSKSASIIHGKTGHQVCCYRCAKRLKEQRKACPICRRPIQKVVRNYYL</sequence>
<organism evidence="12 13">
    <name type="scientific">Aplysia californica</name>
    <name type="common">California sea hare</name>
    <dbReference type="NCBI Taxonomy" id="6500"/>
    <lineage>
        <taxon>Eukaryota</taxon>
        <taxon>Metazoa</taxon>
        <taxon>Spiralia</taxon>
        <taxon>Lophotrochozoa</taxon>
        <taxon>Mollusca</taxon>
        <taxon>Gastropoda</taxon>
        <taxon>Heterobranchia</taxon>
        <taxon>Euthyneura</taxon>
        <taxon>Tectipleura</taxon>
        <taxon>Aplysiida</taxon>
        <taxon>Aplysioidea</taxon>
        <taxon>Aplysiidae</taxon>
        <taxon>Aplysia</taxon>
    </lineage>
</organism>
<dbReference type="InterPro" id="IPR013083">
    <property type="entry name" value="Znf_RING/FYVE/PHD"/>
</dbReference>
<feature type="domain" description="RanBP2-type" evidence="10">
    <location>
        <begin position="502"/>
        <end position="531"/>
    </location>
</feature>
<proteinExistence type="inferred from homology"/>
<dbReference type="SUPFAM" id="SSF90209">
    <property type="entry name" value="Ran binding protein zinc finger-like"/>
    <property type="match status" value="1"/>
</dbReference>
<dbReference type="PROSITE" id="PS01358">
    <property type="entry name" value="ZF_RANBP2_1"/>
    <property type="match status" value="1"/>
</dbReference>
<dbReference type="Pfam" id="PF13920">
    <property type="entry name" value="zf-C3HC4_3"/>
    <property type="match status" value="1"/>
</dbReference>
<feature type="region of interest" description="Disordered" evidence="8">
    <location>
        <begin position="226"/>
        <end position="280"/>
    </location>
</feature>
<dbReference type="Gene3D" id="2.30.30.380">
    <property type="entry name" value="Zn-finger domain of Sec23/24"/>
    <property type="match status" value="1"/>
</dbReference>
<dbReference type="CDD" id="cd16646">
    <property type="entry name" value="mRING-HC-C2H2C4_MDM2-like"/>
    <property type="match status" value="1"/>
</dbReference>
<feature type="region of interest" description="Disordered" evidence="8">
    <location>
        <begin position="292"/>
        <end position="355"/>
    </location>
</feature>
<dbReference type="GeneID" id="101859702"/>
<keyword evidence="3" id="KW-0479">Metal-binding</keyword>
<feature type="region of interest" description="Disordered" evidence="8">
    <location>
        <begin position="1"/>
        <end position="25"/>
    </location>
</feature>
<dbReference type="Proteomes" id="UP000694888">
    <property type="component" value="Unplaced"/>
</dbReference>
<evidence type="ECO:0000256" key="8">
    <source>
        <dbReference type="SAM" id="MobiDB-lite"/>
    </source>
</evidence>
<evidence type="ECO:0000256" key="7">
    <source>
        <dbReference type="PROSITE-ProRule" id="PRU00322"/>
    </source>
</evidence>
<dbReference type="InterPro" id="IPR003121">
    <property type="entry name" value="SWIB_MDM2_domain"/>
</dbReference>
<dbReference type="PIRSF" id="PIRSF006748">
    <property type="entry name" value="p53_MDM_2/4"/>
    <property type="match status" value="1"/>
</dbReference>
<dbReference type="PROSITE" id="PS50199">
    <property type="entry name" value="ZF_RANBP2_2"/>
    <property type="match status" value="1"/>
</dbReference>
<dbReference type="PROSITE" id="PS50089">
    <property type="entry name" value="ZF_RING_2"/>
    <property type="match status" value="1"/>
</dbReference>